<accession>A0A8C9PYH9</accession>
<keyword evidence="3" id="KW-1185">Reference proteome</keyword>
<reference evidence="2" key="1">
    <citation type="submission" date="2025-08" db="UniProtKB">
        <authorList>
            <consortium name="Ensembl"/>
        </authorList>
    </citation>
    <scope>IDENTIFICATION</scope>
</reference>
<evidence type="ECO:0000256" key="1">
    <source>
        <dbReference type="SAM" id="MobiDB-lite"/>
    </source>
</evidence>
<feature type="region of interest" description="Disordered" evidence="1">
    <location>
        <begin position="55"/>
        <end position="78"/>
    </location>
</feature>
<dbReference type="AlphaFoldDB" id="A0A8C9PYH9"/>
<dbReference type="Ensembl" id="ENSSDAT00000016055.1">
    <property type="protein sequence ID" value="ENSSDAP00000014169.1"/>
    <property type="gene ID" value="ENSSDAG00000012774.1"/>
</dbReference>
<name>A0A8C9PYH9_SPEDA</name>
<proteinExistence type="predicted"/>
<sequence>MFSLFYMPDDFIKLATGPYRIRKPSEGESSNLFGSLEEAVPSSWPSSMVLNIFGPTEEPQNVPKVTNPPGGNEGVSLN</sequence>
<dbReference type="Proteomes" id="UP000694422">
    <property type="component" value="Unplaced"/>
</dbReference>
<evidence type="ECO:0000313" key="3">
    <source>
        <dbReference type="Proteomes" id="UP000694422"/>
    </source>
</evidence>
<organism evidence="2 3">
    <name type="scientific">Spermophilus dauricus</name>
    <name type="common">Daurian ground squirrel</name>
    <dbReference type="NCBI Taxonomy" id="99837"/>
    <lineage>
        <taxon>Eukaryota</taxon>
        <taxon>Metazoa</taxon>
        <taxon>Chordata</taxon>
        <taxon>Craniata</taxon>
        <taxon>Vertebrata</taxon>
        <taxon>Euteleostomi</taxon>
        <taxon>Mammalia</taxon>
        <taxon>Eutheria</taxon>
        <taxon>Euarchontoglires</taxon>
        <taxon>Glires</taxon>
        <taxon>Rodentia</taxon>
        <taxon>Sciuromorpha</taxon>
        <taxon>Sciuridae</taxon>
        <taxon>Xerinae</taxon>
        <taxon>Marmotini</taxon>
        <taxon>Spermophilus</taxon>
    </lineage>
</organism>
<protein>
    <submittedName>
        <fullName evidence="2">Uncharacterized protein</fullName>
    </submittedName>
</protein>
<evidence type="ECO:0000313" key="2">
    <source>
        <dbReference type="Ensembl" id="ENSSDAP00000014169.1"/>
    </source>
</evidence>
<reference evidence="2" key="2">
    <citation type="submission" date="2025-09" db="UniProtKB">
        <authorList>
            <consortium name="Ensembl"/>
        </authorList>
    </citation>
    <scope>IDENTIFICATION</scope>
</reference>